<feature type="transmembrane region" description="Helical" evidence="4">
    <location>
        <begin position="216"/>
        <end position="235"/>
    </location>
</feature>
<evidence type="ECO:0000259" key="5">
    <source>
        <dbReference type="PROSITE" id="PS50850"/>
    </source>
</evidence>
<dbReference type="PANTHER" id="PTHR23526">
    <property type="entry name" value="INTEGRAL MEMBRANE TRANSPORT PROTEIN-RELATED"/>
    <property type="match status" value="1"/>
</dbReference>
<dbReference type="Gene3D" id="1.20.1250.20">
    <property type="entry name" value="MFS general substrate transporter like domains"/>
    <property type="match status" value="2"/>
</dbReference>
<feature type="domain" description="Major facilitator superfamily (MFS) profile" evidence="5">
    <location>
        <begin position="1"/>
        <end position="389"/>
    </location>
</feature>
<keyword evidence="1 4" id="KW-0812">Transmembrane</keyword>
<protein>
    <submittedName>
        <fullName evidence="6">MFS transporter</fullName>
    </submittedName>
</protein>
<dbReference type="PROSITE" id="PS50850">
    <property type="entry name" value="MFS"/>
    <property type="match status" value="1"/>
</dbReference>
<evidence type="ECO:0000313" key="7">
    <source>
        <dbReference type="Proteomes" id="UP000754644"/>
    </source>
</evidence>
<evidence type="ECO:0000256" key="4">
    <source>
        <dbReference type="SAM" id="Phobius"/>
    </source>
</evidence>
<feature type="transmembrane region" description="Helical" evidence="4">
    <location>
        <begin position="279"/>
        <end position="312"/>
    </location>
</feature>
<evidence type="ECO:0000313" key="6">
    <source>
        <dbReference type="EMBL" id="NQV63916.1"/>
    </source>
</evidence>
<accession>A0A973A8M5</accession>
<evidence type="ECO:0000256" key="2">
    <source>
        <dbReference type="ARBA" id="ARBA00022989"/>
    </source>
</evidence>
<dbReference type="InterPro" id="IPR052528">
    <property type="entry name" value="Sugar_transport-like"/>
</dbReference>
<reference evidence="6" key="1">
    <citation type="submission" date="2020-05" db="EMBL/GenBank/DDBJ databases">
        <title>Sulfur intermediates as new biogeochemical hubs in an aquatic model microbial ecosystem.</title>
        <authorList>
            <person name="Vigneron A."/>
        </authorList>
    </citation>
    <scope>NUCLEOTIDE SEQUENCE</scope>
    <source>
        <strain evidence="6">Bin.250</strain>
    </source>
</reference>
<feature type="transmembrane region" description="Helical" evidence="4">
    <location>
        <begin position="29"/>
        <end position="50"/>
    </location>
</feature>
<dbReference type="InterPro" id="IPR020846">
    <property type="entry name" value="MFS_dom"/>
</dbReference>
<feature type="transmembrane region" description="Helical" evidence="4">
    <location>
        <begin position="247"/>
        <end position="267"/>
    </location>
</feature>
<dbReference type="InterPro" id="IPR011701">
    <property type="entry name" value="MFS"/>
</dbReference>
<feature type="transmembrane region" description="Helical" evidence="4">
    <location>
        <begin position="62"/>
        <end position="84"/>
    </location>
</feature>
<keyword evidence="3 4" id="KW-0472">Membrane</keyword>
<keyword evidence="2 4" id="KW-1133">Transmembrane helix</keyword>
<gene>
    <name evidence="6" type="ORF">HQ497_01005</name>
</gene>
<feature type="transmembrane region" description="Helical" evidence="4">
    <location>
        <begin position="365"/>
        <end position="385"/>
    </location>
</feature>
<dbReference type="SUPFAM" id="SSF103473">
    <property type="entry name" value="MFS general substrate transporter"/>
    <property type="match status" value="1"/>
</dbReference>
<dbReference type="EMBL" id="JABMOJ010000039">
    <property type="protein sequence ID" value="NQV63916.1"/>
    <property type="molecule type" value="Genomic_DNA"/>
</dbReference>
<dbReference type="PANTHER" id="PTHR23526:SF1">
    <property type="entry name" value="MAJOR FACILITATOR SUPERFAMILY MFS_1"/>
    <property type="match status" value="1"/>
</dbReference>
<organism evidence="6 7">
    <name type="scientific">SAR86 cluster bacterium</name>
    <dbReference type="NCBI Taxonomy" id="2030880"/>
    <lineage>
        <taxon>Bacteria</taxon>
        <taxon>Pseudomonadati</taxon>
        <taxon>Pseudomonadota</taxon>
        <taxon>Gammaproteobacteria</taxon>
        <taxon>SAR86 cluster</taxon>
    </lineage>
</organism>
<name>A0A973A8M5_9GAMM</name>
<dbReference type="Proteomes" id="UP000754644">
    <property type="component" value="Unassembled WGS sequence"/>
</dbReference>
<sequence length="392" mass="41843">MLGQTGFRLINAPTFMPAYIMLLSGGSEMMVGLALSLQALGMTLTPFVGANLIEHRKRVLPVGFLVGGMMRLSVLLIALSGLFFGGTQALIAIMICLTLLGLFQGMQGVIFNFLMSKVIPVKKRGRLTGLRNFLAGITSAAVAWLGGHYLLGETPTAQGYSITFLLAFVLTSIGLALLLFVREPEPPTVKIKQGLWQRLGEVPALLRDDPAFTRYFLARSLATMGRMAMPFYILYAGQTIGLTGQTLGIITFAFTIAGTFSNLAWGAMADRRGFRGTFLLSIGLWVLSTLVLLVASGLWATVLVFVGIGAAVQGFQNSSQNLTLEFGDRDDLPVRIAIANTASEVAGTIGPLLGGVLAAMLGFEAVFAASITFLVVGGIVVRIYVPEPRLRA</sequence>
<dbReference type="InterPro" id="IPR036259">
    <property type="entry name" value="MFS_trans_sf"/>
</dbReference>
<dbReference type="GO" id="GO:0022857">
    <property type="term" value="F:transmembrane transporter activity"/>
    <property type="evidence" value="ECO:0007669"/>
    <property type="project" value="InterPro"/>
</dbReference>
<evidence type="ECO:0000256" key="1">
    <source>
        <dbReference type="ARBA" id="ARBA00022692"/>
    </source>
</evidence>
<evidence type="ECO:0000256" key="3">
    <source>
        <dbReference type="ARBA" id="ARBA00023136"/>
    </source>
</evidence>
<feature type="transmembrane region" description="Helical" evidence="4">
    <location>
        <begin position="90"/>
        <end position="113"/>
    </location>
</feature>
<dbReference type="AlphaFoldDB" id="A0A973A8M5"/>
<feature type="transmembrane region" description="Helical" evidence="4">
    <location>
        <begin position="133"/>
        <end position="151"/>
    </location>
</feature>
<comment type="caution">
    <text evidence="6">The sequence shown here is derived from an EMBL/GenBank/DDBJ whole genome shotgun (WGS) entry which is preliminary data.</text>
</comment>
<dbReference type="Pfam" id="PF07690">
    <property type="entry name" value="MFS_1"/>
    <property type="match status" value="1"/>
</dbReference>
<feature type="transmembrane region" description="Helical" evidence="4">
    <location>
        <begin position="157"/>
        <end position="181"/>
    </location>
</feature>
<proteinExistence type="predicted"/>